<accession>S5YAT3</accession>
<reference evidence="6 7" key="1">
    <citation type="journal article" date="2014" name="BMC Genomics">
        <title>Architecture and functions of a multipartite genome of the methylotrophic bacterium Paracoccus aminophilus JCM 7686, containing primary and secondary chromids.</title>
        <authorList>
            <person name="Dziewit L."/>
            <person name="Czarnecki J."/>
            <person name="Wibberg D."/>
            <person name="Radlinska M."/>
            <person name="Mrozek P."/>
            <person name="Szymczak M."/>
            <person name="Schluter A."/>
            <person name="Puhler A."/>
            <person name="Bartosik D."/>
        </authorList>
    </citation>
    <scope>NUCLEOTIDE SEQUENCE [LARGE SCALE GENOMIC DNA]</scope>
    <source>
        <strain evidence="6">JCM 7686</strain>
    </source>
</reference>
<keyword evidence="4" id="KW-0804">Transcription</keyword>
<dbReference type="InterPro" id="IPR036390">
    <property type="entry name" value="WH_DNA-bd_sf"/>
</dbReference>
<dbReference type="InterPro" id="IPR036388">
    <property type="entry name" value="WH-like_DNA-bd_sf"/>
</dbReference>
<protein>
    <submittedName>
        <fullName evidence="6">Transcriptional regulator, LysR family</fullName>
    </submittedName>
</protein>
<name>S5YAT3_PARAH</name>
<evidence type="ECO:0000256" key="1">
    <source>
        <dbReference type="ARBA" id="ARBA00009437"/>
    </source>
</evidence>
<dbReference type="PROSITE" id="PS50931">
    <property type="entry name" value="HTH_LYSR"/>
    <property type="match status" value="1"/>
</dbReference>
<dbReference type="Proteomes" id="UP000015480">
    <property type="component" value="Chromosome"/>
</dbReference>
<dbReference type="PATRIC" id="fig|1367847.3.peg.1399"/>
<evidence type="ECO:0000256" key="3">
    <source>
        <dbReference type="ARBA" id="ARBA00023125"/>
    </source>
</evidence>
<evidence type="ECO:0000256" key="4">
    <source>
        <dbReference type="ARBA" id="ARBA00023163"/>
    </source>
</evidence>
<dbReference type="PANTHER" id="PTHR30537">
    <property type="entry name" value="HTH-TYPE TRANSCRIPTIONAL REGULATOR"/>
    <property type="match status" value="1"/>
</dbReference>
<dbReference type="Gene3D" id="3.40.190.290">
    <property type="match status" value="1"/>
</dbReference>
<dbReference type="STRING" id="1367847.JCM7686_1427"/>
<sequence length="171" mass="18992">MADLRNRWDELDPMLDHFGDVLAFVRLADTASFTQAAEKLDLTRSAVGKCITRLETTVATRLIRRTTRSITLTEEGRLFEGHALRILCEVDDAEVTLAERNQSPKGCLIPVLQELTREEAPICAVYPIRRHVSSKVRRFIAMIPEAWPGQAPWDADGHAPATGAIGLMAQA</sequence>
<dbReference type="EMBL" id="CP006650">
    <property type="protein sequence ID" value="AGT08528.1"/>
    <property type="molecule type" value="Genomic_DNA"/>
</dbReference>
<keyword evidence="2" id="KW-0805">Transcription regulation</keyword>
<keyword evidence="7" id="KW-1185">Reference proteome</keyword>
<dbReference type="eggNOG" id="COG0583">
    <property type="taxonomic scope" value="Bacteria"/>
</dbReference>
<keyword evidence="3" id="KW-0238">DNA-binding</keyword>
<dbReference type="FunFam" id="1.10.10.10:FF:000001">
    <property type="entry name" value="LysR family transcriptional regulator"/>
    <property type="match status" value="1"/>
</dbReference>
<dbReference type="GO" id="GO:0006351">
    <property type="term" value="P:DNA-templated transcription"/>
    <property type="evidence" value="ECO:0007669"/>
    <property type="project" value="TreeGrafter"/>
</dbReference>
<dbReference type="InterPro" id="IPR000847">
    <property type="entry name" value="LysR_HTH_N"/>
</dbReference>
<proteinExistence type="inferred from homology"/>
<dbReference type="RefSeq" id="WP_020950166.1">
    <property type="nucleotide sequence ID" value="NC_022041.1"/>
</dbReference>
<evidence type="ECO:0000259" key="5">
    <source>
        <dbReference type="PROSITE" id="PS50931"/>
    </source>
</evidence>
<dbReference type="Pfam" id="PF00126">
    <property type="entry name" value="HTH_1"/>
    <property type="match status" value="1"/>
</dbReference>
<organism evidence="6 7">
    <name type="scientific">Paracoccus aminophilus JCM 7686</name>
    <dbReference type="NCBI Taxonomy" id="1367847"/>
    <lineage>
        <taxon>Bacteria</taxon>
        <taxon>Pseudomonadati</taxon>
        <taxon>Pseudomonadota</taxon>
        <taxon>Alphaproteobacteria</taxon>
        <taxon>Rhodobacterales</taxon>
        <taxon>Paracoccaceae</taxon>
        <taxon>Paracoccus</taxon>
    </lineage>
</organism>
<dbReference type="SUPFAM" id="SSF46785">
    <property type="entry name" value="Winged helix' DNA-binding domain"/>
    <property type="match status" value="1"/>
</dbReference>
<dbReference type="AlphaFoldDB" id="S5YAT3"/>
<dbReference type="HOGENOM" id="CLU_1561417_0_0_5"/>
<dbReference type="KEGG" id="pami:JCM7686_1427"/>
<comment type="similarity">
    <text evidence="1">Belongs to the LysR transcriptional regulatory family.</text>
</comment>
<dbReference type="Gene3D" id="1.10.10.10">
    <property type="entry name" value="Winged helix-like DNA-binding domain superfamily/Winged helix DNA-binding domain"/>
    <property type="match status" value="1"/>
</dbReference>
<dbReference type="InterPro" id="IPR058163">
    <property type="entry name" value="LysR-type_TF_proteobact-type"/>
</dbReference>
<dbReference type="GO" id="GO:0043565">
    <property type="term" value="F:sequence-specific DNA binding"/>
    <property type="evidence" value="ECO:0007669"/>
    <property type="project" value="TreeGrafter"/>
</dbReference>
<feature type="domain" description="HTH lysR-type" evidence="5">
    <location>
        <begin position="23"/>
        <end position="73"/>
    </location>
</feature>
<gene>
    <name evidence="6" type="ORF">JCM7686_1427</name>
</gene>
<dbReference type="GO" id="GO:0003700">
    <property type="term" value="F:DNA-binding transcription factor activity"/>
    <property type="evidence" value="ECO:0007669"/>
    <property type="project" value="InterPro"/>
</dbReference>
<evidence type="ECO:0000313" key="7">
    <source>
        <dbReference type="Proteomes" id="UP000015480"/>
    </source>
</evidence>
<evidence type="ECO:0000256" key="2">
    <source>
        <dbReference type="ARBA" id="ARBA00023015"/>
    </source>
</evidence>
<dbReference type="PANTHER" id="PTHR30537:SF5">
    <property type="entry name" value="HTH-TYPE TRANSCRIPTIONAL ACTIVATOR TTDR-RELATED"/>
    <property type="match status" value="1"/>
</dbReference>
<evidence type="ECO:0000313" key="6">
    <source>
        <dbReference type="EMBL" id="AGT08528.1"/>
    </source>
</evidence>